<protein>
    <recommendedName>
        <fullName evidence="3">Protein-glutamine gamma-glutamyltransferase-like C-terminal domain-containing protein</fullName>
    </recommendedName>
</protein>
<dbReference type="Pfam" id="PF13559">
    <property type="entry name" value="DUF4129"/>
    <property type="match status" value="1"/>
</dbReference>
<keyword evidence="1" id="KW-0472">Membrane</keyword>
<feature type="transmembrane region" description="Helical" evidence="1">
    <location>
        <begin position="120"/>
        <end position="141"/>
    </location>
</feature>
<keyword evidence="1" id="KW-0812">Transmembrane</keyword>
<accession>A0ABY1R0J8</accession>
<evidence type="ECO:0000256" key="1">
    <source>
        <dbReference type="SAM" id="Phobius"/>
    </source>
</evidence>
<dbReference type="InterPro" id="IPR025403">
    <property type="entry name" value="TgpA-like_C"/>
</dbReference>
<dbReference type="EMBL" id="FXUO01000002">
    <property type="protein sequence ID" value="SMP91024.1"/>
    <property type="molecule type" value="Genomic_DNA"/>
</dbReference>
<feature type="domain" description="Protein-glutamine gamma-glutamyltransferase-like C-terminal" evidence="3">
    <location>
        <begin position="194"/>
        <end position="254"/>
    </location>
</feature>
<feature type="signal peptide" evidence="2">
    <location>
        <begin position="1"/>
        <end position="20"/>
    </location>
</feature>
<gene>
    <name evidence="4" type="ORF">SAMN05421679_102552</name>
</gene>
<proteinExistence type="predicted"/>
<evidence type="ECO:0000256" key="2">
    <source>
        <dbReference type="SAM" id="SignalP"/>
    </source>
</evidence>
<name>A0ABY1R0J8_9FLAO</name>
<evidence type="ECO:0000259" key="3">
    <source>
        <dbReference type="Pfam" id="PF13559"/>
    </source>
</evidence>
<keyword evidence="1" id="KW-1133">Transmembrane helix</keyword>
<organism evidence="4 5">
    <name type="scientific">Epilithonimonas pallida</name>
    <dbReference type="NCBI Taxonomy" id="373671"/>
    <lineage>
        <taxon>Bacteria</taxon>
        <taxon>Pseudomonadati</taxon>
        <taxon>Bacteroidota</taxon>
        <taxon>Flavobacteriia</taxon>
        <taxon>Flavobacteriales</taxon>
        <taxon>Weeksellaceae</taxon>
        <taxon>Chryseobacterium group</taxon>
        <taxon>Epilithonimonas</taxon>
    </lineage>
</organism>
<evidence type="ECO:0000313" key="5">
    <source>
        <dbReference type="Proteomes" id="UP001158050"/>
    </source>
</evidence>
<dbReference type="RefSeq" id="WP_283416027.1">
    <property type="nucleotide sequence ID" value="NZ_FXUO01000002.1"/>
</dbReference>
<dbReference type="Proteomes" id="UP001158050">
    <property type="component" value="Unassembled WGS sequence"/>
</dbReference>
<feature type="chain" id="PRO_5045856799" description="Protein-glutamine gamma-glutamyltransferase-like C-terminal domain-containing protein" evidence="2">
    <location>
        <begin position="21"/>
        <end position="262"/>
    </location>
</feature>
<evidence type="ECO:0000313" key="4">
    <source>
        <dbReference type="EMBL" id="SMP91024.1"/>
    </source>
</evidence>
<sequence>MRFRFFILLFSFSLATPVFSQYEEVEEVVVTDSANYSDQGQEFILTDSLVKSHYSTDNTLYPKNFESNYKSKYKGNEFNYEVLKPKESIWDKVKRQIAKLLSKIFKDIDPNKANDYTVNILRFFGIVIIGTLLFLLVRYLMSKDGNFLFGKKNRKINIKNQDLEENIHEINFPEAILKLEKQHDYRSAIRYHFLQALKKLSDKNLITWNPEKTNRDYLRELKNNQLKEDFRRIIYIYDYIWYGEFKTEEKDYQHYKAYFNKF</sequence>
<keyword evidence="2" id="KW-0732">Signal</keyword>
<comment type="caution">
    <text evidence="4">The sequence shown here is derived from an EMBL/GenBank/DDBJ whole genome shotgun (WGS) entry which is preliminary data.</text>
</comment>
<keyword evidence="5" id="KW-1185">Reference proteome</keyword>
<reference evidence="4 5" key="1">
    <citation type="submission" date="2017-05" db="EMBL/GenBank/DDBJ databases">
        <authorList>
            <person name="Varghese N."/>
            <person name="Submissions S."/>
        </authorList>
    </citation>
    <scope>NUCLEOTIDE SEQUENCE [LARGE SCALE GENOMIC DNA]</scope>
    <source>
        <strain evidence="4 5">DSM 18015</strain>
    </source>
</reference>